<evidence type="ECO:0000256" key="4">
    <source>
        <dbReference type="ARBA" id="ARBA00005189"/>
    </source>
</evidence>
<evidence type="ECO:0000256" key="2">
    <source>
        <dbReference type="ARBA" id="ARBA00004586"/>
    </source>
</evidence>
<comment type="catalytic activity">
    <reaction evidence="10">
        <text>an acyl-CoA + a 1,2-diacyl-sn-glycerol = a triacyl-sn-glycerol + CoA</text>
        <dbReference type="Rhea" id="RHEA:10868"/>
        <dbReference type="ChEBI" id="CHEBI:17815"/>
        <dbReference type="ChEBI" id="CHEBI:57287"/>
        <dbReference type="ChEBI" id="CHEBI:58342"/>
        <dbReference type="ChEBI" id="CHEBI:64615"/>
        <dbReference type="EC" id="2.3.1.20"/>
    </reaction>
</comment>
<dbReference type="Pfam" id="PF03007">
    <property type="entry name" value="WS_DGAT_cat"/>
    <property type="match status" value="1"/>
</dbReference>
<dbReference type="AlphaFoldDB" id="A0A803M4T9"/>
<feature type="domain" description="O-acyltransferase WSD1-like N-terminal" evidence="11">
    <location>
        <begin position="72"/>
        <end position="291"/>
    </location>
</feature>
<gene>
    <name evidence="13" type="primary">LOC110725144</name>
</gene>
<comment type="pathway">
    <text evidence="4">Lipid metabolism.</text>
</comment>
<dbReference type="InterPro" id="IPR045034">
    <property type="entry name" value="O-acyltransferase_WSD1-like"/>
</dbReference>
<dbReference type="EnsemblPlants" id="AUR62023462-RA">
    <property type="protein sequence ID" value="AUR62023462-RA:cds"/>
    <property type="gene ID" value="AUR62023462"/>
</dbReference>
<dbReference type="GO" id="GO:0019432">
    <property type="term" value="P:triglyceride biosynthetic process"/>
    <property type="evidence" value="ECO:0007669"/>
    <property type="project" value="UniProtKB-UniPathway"/>
</dbReference>
<dbReference type="InterPro" id="IPR009721">
    <property type="entry name" value="O-acyltransferase_WSD1_C"/>
</dbReference>
<evidence type="ECO:0008006" key="15">
    <source>
        <dbReference type="Google" id="ProtNLM"/>
    </source>
</evidence>
<name>A0A803M4T9_CHEQI</name>
<evidence type="ECO:0000256" key="10">
    <source>
        <dbReference type="ARBA" id="ARBA00048109"/>
    </source>
</evidence>
<keyword evidence="7" id="KW-0012">Acyltransferase</keyword>
<dbReference type="GO" id="GO:0005886">
    <property type="term" value="C:plasma membrane"/>
    <property type="evidence" value="ECO:0007669"/>
    <property type="project" value="UniProtKB-SubCell"/>
</dbReference>
<evidence type="ECO:0000256" key="7">
    <source>
        <dbReference type="ARBA" id="ARBA00023315"/>
    </source>
</evidence>
<dbReference type="PANTHER" id="PTHR31650">
    <property type="entry name" value="O-ACYLTRANSFERASE (WSD1-LIKE) FAMILY PROTEIN"/>
    <property type="match status" value="1"/>
</dbReference>
<evidence type="ECO:0000256" key="8">
    <source>
        <dbReference type="ARBA" id="ARBA00024360"/>
    </source>
</evidence>
<keyword evidence="14" id="KW-1185">Reference proteome</keyword>
<comment type="pathway">
    <text evidence="3">Glycerolipid metabolism; triacylglycerol biosynthesis.</text>
</comment>
<keyword evidence="5" id="KW-0808">Transferase</keyword>
<evidence type="ECO:0000256" key="1">
    <source>
        <dbReference type="ARBA" id="ARBA00004162"/>
    </source>
</evidence>
<accession>A0A803M4T9</accession>
<dbReference type="GO" id="GO:0047196">
    <property type="term" value="F:long-chain-alcohol O-fatty-acyltransferase activity"/>
    <property type="evidence" value="ECO:0007669"/>
    <property type="project" value="UniProtKB-EC"/>
</dbReference>
<dbReference type="PANTHER" id="PTHR31650:SF74">
    <property type="entry name" value="O-ACYLTRANSFERASE WSD1-LIKE"/>
    <property type="match status" value="1"/>
</dbReference>
<keyword evidence="6" id="KW-0256">Endoplasmic reticulum</keyword>
<feature type="domain" description="O-acyltransferase WSD1 C-terminal" evidence="12">
    <location>
        <begin position="359"/>
        <end position="503"/>
    </location>
</feature>
<evidence type="ECO:0000313" key="13">
    <source>
        <dbReference type="EnsemblPlants" id="AUR62023462-RA:cds"/>
    </source>
</evidence>
<dbReference type="InterPro" id="IPR004255">
    <property type="entry name" value="O-acyltransferase_WSD1_N"/>
</dbReference>
<dbReference type="GeneID" id="110725144"/>
<organism evidence="13 14">
    <name type="scientific">Chenopodium quinoa</name>
    <name type="common">Quinoa</name>
    <dbReference type="NCBI Taxonomy" id="63459"/>
    <lineage>
        <taxon>Eukaryota</taxon>
        <taxon>Viridiplantae</taxon>
        <taxon>Streptophyta</taxon>
        <taxon>Embryophyta</taxon>
        <taxon>Tracheophyta</taxon>
        <taxon>Spermatophyta</taxon>
        <taxon>Magnoliopsida</taxon>
        <taxon>eudicotyledons</taxon>
        <taxon>Gunneridae</taxon>
        <taxon>Pentapetalae</taxon>
        <taxon>Caryophyllales</taxon>
        <taxon>Chenopodiaceae</taxon>
        <taxon>Chenopodioideae</taxon>
        <taxon>Atripliceae</taxon>
        <taxon>Chenopodium</taxon>
    </lineage>
</organism>
<evidence type="ECO:0000313" key="14">
    <source>
        <dbReference type="Proteomes" id="UP000596660"/>
    </source>
</evidence>
<reference evidence="13" key="2">
    <citation type="submission" date="2021-03" db="UniProtKB">
        <authorList>
            <consortium name="EnsemblPlants"/>
        </authorList>
    </citation>
    <scope>IDENTIFICATION</scope>
</reference>
<dbReference type="OMA" id="RWISALW"/>
<dbReference type="GO" id="GO:0004144">
    <property type="term" value="F:diacylglycerol O-acyltransferase activity"/>
    <property type="evidence" value="ECO:0007669"/>
    <property type="project" value="UniProtKB-EC"/>
</dbReference>
<sequence length="529" mass="59261">MDYVIRKRTTKINRNGVIRPLQLDCNGGLKVLEGERMELLSPASVAFHKPDFNIHVMAIFGIKTPVDIKLLKAKFPTSLCKHPRFSSVVEGDPSKGEELKWVRTEINLDKHIIAPKINSEDIESPNKFVEDYIYNLSKTTLDKSRPLWDIHVLNLKLSEEVEAITITRIHHSLGDGTSLISLLLALTRKTSDPEALPTIPAPKMRDGSDKKWKGCFWRWISALWLVLKLFWNTSMDILMFVATTLFLKDNSPFKSSPSGGNASRRVVYKIFSLQDMKFVKNAIGATINDVALGITQAGLSRYLSRKYENEGNNNEAAREKTKKYLNNIRLRSVLLVNIRPSGGIQDLADMMEKDAEAKWGNAVGYVLLPFALGLHDDPLDYIRTAKTTVDKKKHSLEAIYTFFMAEVVMKFFGSKVASVISDRINAHTTIAFSNLPGPLEEIGFYGLPLTFLAPTSYGQPHPVMINFLSYSNKMTIVLAVDEHTVPDPHQLCDDIVESLKLIKDAVITQGLVKQDDSGMVQGCPPSQQS</sequence>
<evidence type="ECO:0000256" key="3">
    <source>
        <dbReference type="ARBA" id="ARBA00004771"/>
    </source>
</evidence>
<dbReference type="RefSeq" id="XP_021760302.1">
    <property type="nucleotide sequence ID" value="XM_021904610.1"/>
</dbReference>
<reference evidence="13" key="1">
    <citation type="journal article" date="2017" name="Nature">
        <title>The genome of Chenopodium quinoa.</title>
        <authorList>
            <person name="Jarvis D.E."/>
            <person name="Ho Y.S."/>
            <person name="Lightfoot D.J."/>
            <person name="Schmoeckel S.M."/>
            <person name="Li B."/>
            <person name="Borm T.J.A."/>
            <person name="Ohyanagi H."/>
            <person name="Mineta K."/>
            <person name="Michell C.T."/>
            <person name="Saber N."/>
            <person name="Kharbatia N.M."/>
            <person name="Rupper R.R."/>
            <person name="Sharp A.R."/>
            <person name="Dally N."/>
            <person name="Boughton B.A."/>
            <person name="Woo Y.H."/>
            <person name="Gao G."/>
            <person name="Schijlen E.G.W.M."/>
            <person name="Guo X."/>
            <person name="Momin A.A."/>
            <person name="Negrao S."/>
            <person name="Al-Babili S."/>
            <person name="Gehring C."/>
            <person name="Roessner U."/>
            <person name="Jung C."/>
            <person name="Murphy K."/>
            <person name="Arold S.T."/>
            <person name="Gojobori T."/>
            <person name="van der Linden C.G."/>
            <person name="van Loo E.N."/>
            <person name="Jellen E.N."/>
            <person name="Maughan P.J."/>
            <person name="Tester M."/>
        </authorList>
    </citation>
    <scope>NUCLEOTIDE SEQUENCE [LARGE SCALE GENOMIC DNA]</scope>
    <source>
        <strain evidence="13">cv. PI 614886</strain>
    </source>
</reference>
<dbReference type="Gramene" id="AUR62023462-RA">
    <property type="protein sequence ID" value="AUR62023462-RA:cds"/>
    <property type="gene ID" value="AUR62023462"/>
</dbReference>
<evidence type="ECO:0000256" key="5">
    <source>
        <dbReference type="ARBA" id="ARBA00022679"/>
    </source>
</evidence>
<dbReference type="UniPathway" id="UPA00282"/>
<evidence type="ECO:0000259" key="11">
    <source>
        <dbReference type="Pfam" id="PF03007"/>
    </source>
</evidence>
<dbReference type="KEGG" id="cqi:110725144"/>
<evidence type="ECO:0000259" key="12">
    <source>
        <dbReference type="Pfam" id="PF06974"/>
    </source>
</evidence>
<dbReference type="SMR" id="A0A803M4T9"/>
<proteinExistence type="inferred from homology"/>
<dbReference type="GO" id="GO:0005789">
    <property type="term" value="C:endoplasmic reticulum membrane"/>
    <property type="evidence" value="ECO:0007669"/>
    <property type="project" value="UniProtKB-SubCell"/>
</dbReference>
<protein>
    <recommendedName>
        <fullName evidence="15">Diacylglycerol O-acyltransferase</fullName>
    </recommendedName>
</protein>
<comment type="similarity">
    <text evidence="8">In the N-terminal section; belongs to the long-chain O-acyltransferase family.</text>
</comment>
<dbReference type="SUPFAM" id="SSF52777">
    <property type="entry name" value="CoA-dependent acyltransferases"/>
    <property type="match status" value="1"/>
</dbReference>
<dbReference type="Pfam" id="PF06974">
    <property type="entry name" value="WS_DGAT_C"/>
    <property type="match status" value="1"/>
</dbReference>
<evidence type="ECO:0000256" key="6">
    <source>
        <dbReference type="ARBA" id="ARBA00022824"/>
    </source>
</evidence>
<evidence type="ECO:0000256" key="9">
    <source>
        <dbReference type="ARBA" id="ARBA00047604"/>
    </source>
</evidence>
<dbReference type="Proteomes" id="UP000596660">
    <property type="component" value="Unplaced"/>
</dbReference>
<dbReference type="OrthoDB" id="619536at2759"/>
<comment type="catalytic activity">
    <reaction evidence="9">
        <text>a long chain fatty alcohol + a fatty acyl-CoA = a long-chain alcohol wax ester + CoA</text>
        <dbReference type="Rhea" id="RHEA:38443"/>
        <dbReference type="ChEBI" id="CHEBI:17135"/>
        <dbReference type="ChEBI" id="CHEBI:57287"/>
        <dbReference type="ChEBI" id="CHEBI:77636"/>
        <dbReference type="ChEBI" id="CHEBI:235323"/>
        <dbReference type="EC" id="2.3.1.75"/>
    </reaction>
</comment>
<comment type="subcellular location">
    <subcellularLocation>
        <location evidence="1">Cell membrane</location>
        <topology evidence="1">Single-pass membrane protein</topology>
    </subcellularLocation>
    <subcellularLocation>
        <location evidence="2">Endoplasmic reticulum membrane</location>
    </subcellularLocation>
</comment>